<proteinExistence type="evidence at transcript level"/>
<feature type="transmembrane region" description="Helical" evidence="1">
    <location>
        <begin position="52"/>
        <end position="71"/>
    </location>
</feature>
<dbReference type="EMBL" id="GANP01010000">
    <property type="protein sequence ID" value="JAB74468.1"/>
    <property type="molecule type" value="mRNA"/>
</dbReference>
<evidence type="ECO:0000256" key="1">
    <source>
        <dbReference type="SAM" id="Phobius"/>
    </source>
</evidence>
<evidence type="ECO:0000313" key="2">
    <source>
        <dbReference type="EMBL" id="JAB74468.1"/>
    </source>
</evidence>
<name>V5HLR5_IXORI</name>
<dbReference type="AlphaFoldDB" id="V5HLR5"/>
<keyword evidence="1" id="KW-0472">Membrane</keyword>
<keyword evidence="1" id="KW-1133">Transmembrane helix</keyword>
<feature type="transmembrane region" description="Helical" evidence="1">
    <location>
        <begin position="77"/>
        <end position="99"/>
    </location>
</feature>
<accession>V5HLR5</accession>
<sequence length="103" mass="11465">MALFLMVNLTNNHSDVFMYIRYISFTYSLMGVYLACQGLFSSLDSSITVFSVTYYGCGCFLFLIAGFLIFSHGHTEALGIISALFSIVLGLLMAIYMMFGSKM</sequence>
<organism evidence="2">
    <name type="scientific">Ixodes ricinus</name>
    <name type="common">Common tick</name>
    <name type="synonym">Acarus ricinus</name>
    <dbReference type="NCBI Taxonomy" id="34613"/>
    <lineage>
        <taxon>Eukaryota</taxon>
        <taxon>Metazoa</taxon>
        <taxon>Ecdysozoa</taxon>
        <taxon>Arthropoda</taxon>
        <taxon>Chelicerata</taxon>
        <taxon>Arachnida</taxon>
        <taxon>Acari</taxon>
        <taxon>Parasitiformes</taxon>
        <taxon>Ixodida</taxon>
        <taxon>Ixodoidea</taxon>
        <taxon>Ixodidae</taxon>
        <taxon>Ixodinae</taxon>
        <taxon>Ixodes</taxon>
    </lineage>
</organism>
<feature type="transmembrane region" description="Helical" evidence="1">
    <location>
        <begin position="20"/>
        <end position="40"/>
    </location>
</feature>
<protein>
    <submittedName>
        <fullName evidence="2">Uncharacterized protein</fullName>
    </submittedName>
</protein>
<keyword evidence="1" id="KW-0812">Transmembrane</keyword>
<reference evidence="2" key="1">
    <citation type="journal article" date="2015" name="Sci. Rep.">
        <title>Tissue- and time-dependent transcription in Ixodes ricinus salivary glands and midguts when blood feeding on the vertebrate host.</title>
        <authorList>
            <person name="Kotsyfakis M."/>
            <person name="Schwarz A."/>
            <person name="Erhart J."/>
            <person name="Ribeiro J.M."/>
        </authorList>
    </citation>
    <scope>NUCLEOTIDE SEQUENCE</scope>
    <source>
        <tissue evidence="2">Salivary gland and midgut</tissue>
    </source>
</reference>